<feature type="transmembrane region" description="Helical" evidence="9">
    <location>
        <begin position="66"/>
        <end position="86"/>
    </location>
</feature>
<evidence type="ECO:0000256" key="4">
    <source>
        <dbReference type="ARBA" id="ARBA00022692"/>
    </source>
</evidence>
<evidence type="ECO:0000256" key="3">
    <source>
        <dbReference type="ARBA" id="ARBA00022448"/>
    </source>
</evidence>
<feature type="transmembrane region" description="Helical" evidence="9">
    <location>
        <begin position="141"/>
        <end position="165"/>
    </location>
</feature>
<feature type="region of interest" description="Disordered" evidence="8">
    <location>
        <begin position="1"/>
        <end position="28"/>
    </location>
</feature>
<evidence type="ECO:0000256" key="8">
    <source>
        <dbReference type="SAM" id="MobiDB-lite"/>
    </source>
</evidence>
<dbReference type="PIRSF" id="PIRSF002744">
    <property type="entry name" value="Pur-cyt_permease"/>
    <property type="match status" value="1"/>
</dbReference>
<evidence type="ECO:0000256" key="5">
    <source>
        <dbReference type="ARBA" id="ARBA00022989"/>
    </source>
</evidence>
<dbReference type="OrthoDB" id="9809167at2"/>
<keyword evidence="4 9" id="KW-0812">Transmembrane</keyword>
<feature type="transmembrane region" description="Helical" evidence="9">
    <location>
        <begin position="171"/>
        <end position="191"/>
    </location>
</feature>
<dbReference type="InterPro" id="IPR026030">
    <property type="entry name" value="Pur-cyt_permease_Fcy2/21/22"/>
</dbReference>
<sequence length="483" mass="51334">MTEQPTGRRKPTSSIESETIQPIPLDQRHGTNRDMFTIWFGTNIMILSVVTGGLATTLFGQPAWSAALGIIVGNLFGAIFMALHSAQGPRLGVPQMVQTKGQFGSWGSLLIVLIVVVMYLGFFISILVFGGQSLASVIPHLSGKAGIVLLAAASIAATIWGYSLIHAYARIMTYASGAVLLLAFVWAFVVHPVPHTFFGTGHFTLAGFMSTVSVAAVWQIAYAPYVSDYSRYMPAKTGSKPAFWMSYWGTSIGSILPMFLGAGIGLLLPGADPITALTKATAGISLLVISVFSIGVAATNAMNLYCGTLCTITIAQTIMPRFTARSRSRAVVASGLCTIALTVALTSGSDFVATYNNFLTLLLGSLVPWTAVNLVDFYLVRHGDYAVEDFFKRDGGRYGRVNWPAVLCYLVGVAAQIPFMIIGTVYTGPIAKALGNTDISFIAGLLVVSPLYYLTVKAVARLRKSAVVVEKAPALVRGGETGA</sequence>
<dbReference type="PANTHER" id="PTHR31806">
    <property type="entry name" value="PURINE-CYTOSINE PERMEASE FCY2-RELATED"/>
    <property type="match status" value="1"/>
</dbReference>
<feature type="transmembrane region" description="Helical" evidence="9">
    <location>
        <begin position="331"/>
        <end position="352"/>
    </location>
</feature>
<proteinExistence type="inferred from homology"/>
<dbReference type="Pfam" id="PF02133">
    <property type="entry name" value="Transp_cyt_pur"/>
    <property type="match status" value="1"/>
</dbReference>
<evidence type="ECO:0000313" key="11">
    <source>
        <dbReference type="Proteomes" id="UP000181909"/>
    </source>
</evidence>
<dbReference type="CDD" id="cd11484">
    <property type="entry name" value="SLC-NCS1sbd_CobB-like"/>
    <property type="match status" value="1"/>
</dbReference>
<feature type="transmembrane region" description="Helical" evidence="9">
    <location>
        <begin position="245"/>
        <end position="268"/>
    </location>
</feature>
<dbReference type="InterPro" id="IPR001248">
    <property type="entry name" value="Pur-cyt_permease"/>
</dbReference>
<comment type="subcellular location">
    <subcellularLocation>
        <location evidence="1">Membrane</location>
        <topology evidence="1">Multi-pass membrane protein</topology>
    </subcellularLocation>
</comment>
<dbReference type="PANTHER" id="PTHR31806:SF1">
    <property type="entry name" value="PURINE-CYTOSINE PERMEASE FCY2-RELATED"/>
    <property type="match status" value="1"/>
</dbReference>
<dbReference type="RefSeq" id="WP_072489617.1">
    <property type="nucleotide sequence ID" value="NZ_CP108276.1"/>
</dbReference>
<feature type="transmembrane region" description="Helical" evidence="9">
    <location>
        <begin position="358"/>
        <end position="380"/>
    </location>
</feature>
<evidence type="ECO:0000256" key="9">
    <source>
        <dbReference type="SAM" id="Phobius"/>
    </source>
</evidence>
<evidence type="ECO:0000256" key="6">
    <source>
        <dbReference type="ARBA" id="ARBA00023136"/>
    </source>
</evidence>
<feature type="transmembrane region" description="Helical" evidence="9">
    <location>
        <begin position="439"/>
        <end position="456"/>
    </location>
</feature>
<evidence type="ECO:0000256" key="7">
    <source>
        <dbReference type="PIRNR" id="PIRNR002744"/>
    </source>
</evidence>
<feature type="transmembrane region" description="Helical" evidence="9">
    <location>
        <begin position="280"/>
        <end position="296"/>
    </location>
</feature>
<dbReference type="STRING" id="1893.SAMN02787144_105417"/>
<keyword evidence="6 7" id="KW-0472">Membrane</keyword>
<accession>A0A1K2FAN6</accession>
<evidence type="ECO:0000256" key="2">
    <source>
        <dbReference type="ARBA" id="ARBA00008974"/>
    </source>
</evidence>
<gene>
    <name evidence="10" type="ORF">SAMN02787144_105417</name>
</gene>
<dbReference type="Gene3D" id="1.10.4160.10">
    <property type="entry name" value="Hydantoin permease"/>
    <property type="match status" value="1"/>
</dbReference>
<comment type="similarity">
    <text evidence="2 7">Belongs to the purine-cytosine permease (2.A.39) family.</text>
</comment>
<reference evidence="10 11" key="1">
    <citation type="submission" date="2016-11" db="EMBL/GenBank/DDBJ databases">
        <authorList>
            <person name="Jaros S."/>
            <person name="Januszkiewicz K."/>
            <person name="Wedrychowicz H."/>
        </authorList>
    </citation>
    <scope>NUCLEOTIDE SEQUENCE [LARGE SCALE GENOMIC DNA]</scope>
    <source>
        <strain evidence="10 11">OK807</strain>
    </source>
</reference>
<dbReference type="Proteomes" id="UP000181909">
    <property type="component" value="Unassembled WGS sequence"/>
</dbReference>
<feature type="transmembrane region" description="Helical" evidence="9">
    <location>
        <begin position="36"/>
        <end position="59"/>
    </location>
</feature>
<dbReference type="EMBL" id="FPJO01000054">
    <property type="protein sequence ID" value="SFY44857.1"/>
    <property type="molecule type" value="Genomic_DNA"/>
</dbReference>
<keyword evidence="3 7" id="KW-0813">Transport</keyword>
<keyword evidence="5 9" id="KW-1133">Transmembrane helix</keyword>
<dbReference type="GO" id="GO:0022857">
    <property type="term" value="F:transmembrane transporter activity"/>
    <property type="evidence" value="ECO:0007669"/>
    <property type="project" value="InterPro"/>
</dbReference>
<evidence type="ECO:0000313" key="10">
    <source>
        <dbReference type="EMBL" id="SFY44857.1"/>
    </source>
</evidence>
<feature type="transmembrane region" description="Helical" evidence="9">
    <location>
        <begin position="401"/>
        <end position="427"/>
    </location>
</feature>
<protein>
    <submittedName>
        <fullName evidence="10">Nucleobase:cation symporter-1, NCS1 family</fullName>
    </submittedName>
</protein>
<dbReference type="AlphaFoldDB" id="A0A1K2FAN6"/>
<dbReference type="GO" id="GO:0005886">
    <property type="term" value="C:plasma membrane"/>
    <property type="evidence" value="ECO:0007669"/>
    <property type="project" value="TreeGrafter"/>
</dbReference>
<name>A0A1K2FAN6_STRAR</name>
<evidence type="ECO:0000256" key="1">
    <source>
        <dbReference type="ARBA" id="ARBA00004141"/>
    </source>
</evidence>
<feature type="transmembrane region" description="Helical" evidence="9">
    <location>
        <begin position="106"/>
        <end position="129"/>
    </location>
</feature>
<feature type="transmembrane region" description="Helical" evidence="9">
    <location>
        <begin position="203"/>
        <end position="225"/>
    </location>
</feature>
<organism evidence="10 11">
    <name type="scientific">Streptomyces atratus</name>
    <dbReference type="NCBI Taxonomy" id="1893"/>
    <lineage>
        <taxon>Bacteria</taxon>
        <taxon>Bacillati</taxon>
        <taxon>Actinomycetota</taxon>
        <taxon>Actinomycetes</taxon>
        <taxon>Kitasatosporales</taxon>
        <taxon>Streptomycetaceae</taxon>
        <taxon>Streptomyces</taxon>
    </lineage>
</organism>